<feature type="region of interest" description="Disordered" evidence="1">
    <location>
        <begin position="535"/>
        <end position="639"/>
    </location>
</feature>
<evidence type="ECO:0000313" key="3">
    <source>
        <dbReference type="EMBL" id="OAP15817.1"/>
    </source>
</evidence>
<feature type="region of interest" description="Disordered" evidence="1">
    <location>
        <begin position="1"/>
        <end position="41"/>
    </location>
</feature>
<dbReference type="AlphaFoldDB" id="A0A178WBL8"/>
<accession>A0A178WBL8</accession>
<protein>
    <recommendedName>
        <fullName evidence="2">Aminotransferase-like plant mobile domain-containing protein</fullName>
    </recommendedName>
</protein>
<proteinExistence type="predicted"/>
<feature type="compositionally biased region" description="Polar residues" evidence="1">
    <location>
        <begin position="1"/>
        <end position="11"/>
    </location>
</feature>
<gene>
    <name evidence="3" type="ordered locus">AXX17_At1g44980</name>
</gene>
<comment type="caution">
    <text evidence="3">The sequence shown here is derived from an EMBL/GenBank/DDBJ whole genome shotgun (WGS) entry which is preliminary data.</text>
</comment>
<evidence type="ECO:0000313" key="4">
    <source>
        <dbReference type="Proteomes" id="UP000078284"/>
    </source>
</evidence>
<feature type="region of interest" description="Disordered" evidence="1">
    <location>
        <begin position="680"/>
        <end position="775"/>
    </location>
</feature>
<feature type="compositionally biased region" description="Polar residues" evidence="1">
    <location>
        <begin position="566"/>
        <end position="581"/>
    </location>
</feature>
<dbReference type="GO" id="GO:0010073">
    <property type="term" value="P:meristem maintenance"/>
    <property type="evidence" value="ECO:0007669"/>
    <property type="project" value="InterPro"/>
</dbReference>
<dbReference type="InterPro" id="IPR019557">
    <property type="entry name" value="AminoTfrase-like_pln_mobile"/>
</dbReference>
<dbReference type="InterPro" id="IPR044824">
    <property type="entry name" value="MAIN-like"/>
</dbReference>
<name>A0A178WBL8_ARATH</name>
<feature type="compositionally biased region" description="Basic and acidic residues" evidence="1">
    <location>
        <begin position="540"/>
        <end position="563"/>
    </location>
</feature>
<dbReference type="EMBL" id="LUHQ01000001">
    <property type="protein sequence ID" value="OAP15817.1"/>
    <property type="molecule type" value="Genomic_DNA"/>
</dbReference>
<feature type="compositionally biased region" description="Polar residues" evidence="1">
    <location>
        <begin position="744"/>
        <end position="758"/>
    </location>
</feature>
<evidence type="ECO:0000256" key="1">
    <source>
        <dbReference type="SAM" id="MobiDB-lite"/>
    </source>
</evidence>
<feature type="domain" description="Aminotransferase-like plant mobile" evidence="2">
    <location>
        <begin position="82"/>
        <end position="436"/>
    </location>
</feature>
<organism evidence="3 4">
    <name type="scientific">Arabidopsis thaliana</name>
    <name type="common">Mouse-ear cress</name>
    <dbReference type="NCBI Taxonomy" id="3702"/>
    <lineage>
        <taxon>Eukaryota</taxon>
        <taxon>Viridiplantae</taxon>
        <taxon>Streptophyta</taxon>
        <taxon>Embryophyta</taxon>
        <taxon>Tracheophyta</taxon>
        <taxon>Spermatophyta</taxon>
        <taxon>Magnoliopsida</taxon>
        <taxon>eudicotyledons</taxon>
        <taxon>Gunneridae</taxon>
        <taxon>Pentapetalae</taxon>
        <taxon>rosids</taxon>
        <taxon>malvids</taxon>
        <taxon>Brassicales</taxon>
        <taxon>Brassicaceae</taxon>
        <taxon>Camelineae</taxon>
        <taxon>Arabidopsis</taxon>
    </lineage>
</organism>
<reference evidence="4" key="1">
    <citation type="journal article" date="2016" name="Proc. Natl. Acad. Sci. U.S.A.">
        <title>Chromosome-level assembly of Arabidopsis thaliana Ler reveals the extent of translocation and inversion polymorphisms.</title>
        <authorList>
            <person name="Zapata L."/>
            <person name="Ding J."/>
            <person name="Willing E.M."/>
            <person name="Hartwig B."/>
            <person name="Bezdan D."/>
            <person name="Jiao W.B."/>
            <person name="Patel V."/>
            <person name="Velikkakam James G."/>
            <person name="Koornneef M."/>
            <person name="Ossowski S."/>
            <person name="Schneeberger K."/>
        </authorList>
    </citation>
    <scope>NUCLEOTIDE SEQUENCE [LARGE SCALE GENOMIC DNA]</scope>
    <source>
        <strain evidence="4">cv. Landsberg erecta</strain>
    </source>
</reference>
<dbReference type="Pfam" id="PF10536">
    <property type="entry name" value="PMD"/>
    <property type="match status" value="1"/>
</dbReference>
<dbReference type="PANTHER" id="PTHR46033">
    <property type="entry name" value="PROTEIN MAIN-LIKE 2"/>
    <property type="match status" value="1"/>
</dbReference>
<feature type="compositionally biased region" description="Polar residues" evidence="1">
    <location>
        <begin position="22"/>
        <end position="38"/>
    </location>
</feature>
<evidence type="ECO:0000259" key="2">
    <source>
        <dbReference type="Pfam" id="PF10536"/>
    </source>
</evidence>
<sequence>MVLPTENSSPRSSKKPHLLKPCNNTSIDGSETPQNRSAPSPPELKFLSFSVSFNGWRFPNKNFKSWARKMAALHEPIWRKAGIFEAVTASTYKINPNTELVLGIAEKWCPDTKTFVFPWGETTITLEDVMLLLGFSVLGSPVFVTLDSSGEIIREKLEKEWKKVKKDKGNATQRTWKERFMDSGDELEHVAFLVLWLSYFVFPSRYYHIYGAILPIAVHLSSGTRIALAPAVLAHLYGELSLLKDHIKAFKESTLTAQTDLTALFKLVQVWTWERFKELQPKPNPLLKSEPRLALWHDLKQETSHAREILDNSKIDSFEWRPYSITVQNWEFPQFYPDKEMWVPVCSSLDDVFISFARCIKVSELVGIGKVEQYFPNRVSSQFGMLQDVPCPANQKSLSQEAAWNEYNKPIDDLTLYIPSRRALPCVTPMFCEWWKKSLTGFKFSSKEIVVVESAETFKERTLIGDDNSFTTSGSMTNRTSEDGMKKYEDSINKRPKYMKRARENDEITMGCCHTQVPLDNDEVDGRLTIAQMMGPSKKKYSDVKNGGRDTSEPLGKKCRVEVDNNDSGPCQKLASTSYDGNETVPPSEIEKKNEATDETGSKAGKNVVSPPETRKTCDGELDASKSNADMINDGSKQPKCLLHEDGIIAGEKASSDEKLCGSEAAKEDDIVDDDIMINNNEPVSHQQHASGGTKGDETSRAYESVVLSPSDESNIHIAVAEGSQGHEQRCEENGEEEAGSKGGNNTVLSPFDENNFSDPPFGANDTVVSPRETRKTCHDELNVYESNEDIINDGSKEPDCLLHEDGSIAGEKTSSDENFCSSEAEKQEESNIHITVAVGEGNQGQGCLLHDNVLESDETLKSNEVNEKRNKDFGEGDDCNDSYGKKFQELKVEALSIKERILKAQETVTWLKKRRATKQREIAVARLV</sequence>
<dbReference type="PANTHER" id="PTHR46033:SF73">
    <property type="entry name" value="AMINOTRANSFERASE-LIKE, MOBILE DOMAIN PROTEIN-RELATED"/>
    <property type="match status" value="1"/>
</dbReference>
<feature type="compositionally biased region" description="Polar residues" evidence="1">
    <location>
        <begin position="682"/>
        <end position="691"/>
    </location>
</feature>
<dbReference type="ExpressionAtlas" id="A0A178WBL8">
    <property type="expression patterns" value="baseline and differential"/>
</dbReference>
<dbReference type="Proteomes" id="UP000078284">
    <property type="component" value="Chromosome 1"/>
</dbReference>